<keyword evidence="1" id="KW-1133">Transmembrane helix</keyword>
<dbReference type="EMBL" id="QRUP01000032">
    <property type="protein sequence ID" value="RGR67395.1"/>
    <property type="molecule type" value="Genomic_DNA"/>
</dbReference>
<keyword evidence="4" id="KW-1185">Reference proteome</keyword>
<feature type="transmembrane region" description="Helical" evidence="1">
    <location>
        <begin position="57"/>
        <end position="74"/>
    </location>
</feature>
<dbReference type="Proteomes" id="UP000284178">
    <property type="component" value="Unassembled WGS sequence"/>
</dbReference>
<keyword evidence="1" id="KW-0472">Membrane</keyword>
<dbReference type="Pfam" id="PF07853">
    <property type="entry name" value="DUF1648"/>
    <property type="match status" value="1"/>
</dbReference>
<gene>
    <name evidence="3" type="ORF">DWY25_16860</name>
</gene>
<feature type="transmembrane region" description="Helical" evidence="1">
    <location>
        <begin position="98"/>
        <end position="117"/>
    </location>
</feature>
<accession>A0A412FGX7</accession>
<comment type="caution">
    <text evidence="3">The sequence shown here is derived from an EMBL/GenBank/DDBJ whole genome shotgun (WGS) entry which is preliminary data.</text>
</comment>
<feature type="transmembrane region" description="Helical" evidence="1">
    <location>
        <begin position="129"/>
        <end position="151"/>
    </location>
</feature>
<organism evidence="3 4">
    <name type="scientific">Holdemania filiformis</name>
    <dbReference type="NCBI Taxonomy" id="61171"/>
    <lineage>
        <taxon>Bacteria</taxon>
        <taxon>Bacillati</taxon>
        <taxon>Bacillota</taxon>
        <taxon>Erysipelotrichia</taxon>
        <taxon>Erysipelotrichales</taxon>
        <taxon>Erysipelotrichaceae</taxon>
        <taxon>Holdemania</taxon>
    </lineage>
</organism>
<reference evidence="3 4" key="1">
    <citation type="submission" date="2018-08" db="EMBL/GenBank/DDBJ databases">
        <title>A genome reference for cultivated species of the human gut microbiota.</title>
        <authorList>
            <person name="Zou Y."/>
            <person name="Xue W."/>
            <person name="Luo G."/>
        </authorList>
    </citation>
    <scope>NUCLEOTIDE SEQUENCE [LARGE SCALE GENOMIC DNA]</scope>
    <source>
        <strain evidence="3 4">AF24-29</strain>
    </source>
</reference>
<evidence type="ECO:0000259" key="2">
    <source>
        <dbReference type="Pfam" id="PF07853"/>
    </source>
</evidence>
<name>A0A412FGX7_9FIRM</name>
<feature type="domain" description="DUF1648" evidence="2">
    <location>
        <begin position="18"/>
        <end position="63"/>
    </location>
</feature>
<sequence length="158" mass="18037">MTGKAVRFHQKCWAACWLIVITQLTVLFLRWPSLPDLIPAHYDAAGAVHRWGSKAELFLLPCFSILMTAALEWVSRHPKWWNIPAEVTEKNREALQSVTLRILSIMELLTILGFALLEFLSMTGRPLPAGLTVGFVLVWMALIPIAILWLLRTAERYR</sequence>
<evidence type="ECO:0000313" key="3">
    <source>
        <dbReference type="EMBL" id="RGR67395.1"/>
    </source>
</evidence>
<dbReference type="GeneID" id="83017067"/>
<proteinExistence type="predicted"/>
<evidence type="ECO:0000256" key="1">
    <source>
        <dbReference type="SAM" id="Phobius"/>
    </source>
</evidence>
<evidence type="ECO:0000313" key="4">
    <source>
        <dbReference type="Proteomes" id="UP000284178"/>
    </source>
</evidence>
<keyword evidence="1" id="KW-0812">Transmembrane</keyword>
<dbReference type="InterPro" id="IPR012867">
    <property type="entry name" value="DUF1648"/>
</dbReference>
<protein>
    <submittedName>
        <fullName evidence="3">DUF1648 domain-containing protein</fullName>
    </submittedName>
</protein>
<dbReference type="AlphaFoldDB" id="A0A412FGX7"/>
<dbReference type="RefSeq" id="WP_117896229.1">
    <property type="nucleotide sequence ID" value="NZ_CABJCV010000032.1"/>
</dbReference>
<feature type="transmembrane region" description="Helical" evidence="1">
    <location>
        <begin position="12"/>
        <end position="31"/>
    </location>
</feature>